<dbReference type="EMBL" id="JASCZI010151687">
    <property type="protein sequence ID" value="MED6174080.1"/>
    <property type="molecule type" value="Genomic_DNA"/>
</dbReference>
<reference evidence="1 2" key="1">
    <citation type="journal article" date="2023" name="Plants (Basel)">
        <title>Bridging the Gap: Combining Genomics and Transcriptomics Approaches to Understand Stylosanthes scabra, an Orphan Legume from the Brazilian Caatinga.</title>
        <authorList>
            <person name="Ferreira-Neto J.R.C."/>
            <person name="da Silva M.D."/>
            <person name="Binneck E."/>
            <person name="de Melo N.F."/>
            <person name="da Silva R.H."/>
            <person name="de Melo A.L.T.M."/>
            <person name="Pandolfi V."/>
            <person name="Bustamante F.O."/>
            <person name="Brasileiro-Vidal A.C."/>
            <person name="Benko-Iseppon A.M."/>
        </authorList>
    </citation>
    <scope>NUCLEOTIDE SEQUENCE [LARGE SCALE GENOMIC DNA]</scope>
    <source>
        <tissue evidence="1">Leaves</tissue>
    </source>
</reference>
<gene>
    <name evidence="1" type="ORF">PIB30_065447</name>
</gene>
<proteinExistence type="predicted"/>
<comment type="caution">
    <text evidence="1">The sequence shown here is derived from an EMBL/GenBank/DDBJ whole genome shotgun (WGS) entry which is preliminary data.</text>
</comment>
<evidence type="ECO:0000313" key="1">
    <source>
        <dbReference type="EMBL" id="MED6174080.1"/>
    </source>
</evidence>
<dbReference type="Proteomes" id="UP001341840">
    <property type="component" value="Unassembled WGS sequence"/>
</dbReference>
<protein>
    <submittedName>
        <fullName evidence="1">Uncharacterized protein</fullName>
    </submittedName>
</protein>
<name>A0ABU6VNV2_9FABA</name>
<evidence type="ECO:0000313" key="2">
    <source>
        <dbReference type="Proteomes" id="UP001341840"/>
    </source>
</evidence>
<sequence length="125" mass="14143">MSAVPRTMDVDADEDYLQYSEEIRRHPEYSSVHISQAFTQHSSDDVRSQSSDSHSQLSYDLFGIWLPPVGPSSVDVPKIGMLQVGGINPVPKFLGYLLIRRTKVFGRRIIHHIRLVKVHSSLAKD</sequence>
<keyword evidence="2" id="KW-1185">Reference proteome</keyword>
<accession>A0ABU6VNV2</accession>
<organism evidence="1 2">
    <name type="scientific">Stylosanthes scabra</name>
    <dbReference type="NCBI Taxonomy" id="79078"/>
    <lineage>
        <taxon>Eukaryota</taxon>
        <taxon>Viridiplantae</taxon>
        <taxon>Streptophyta</taxon>
        <taxon>Embryophyta</taxon>
        <taxon>Tracheophyta</taxon>
        <taxon>Spermatophyta</taxon>
        <taxon>Magnoliopsida</taxon>
        <taxon>eudicotyledons</taxon>
        <taxon>Gunneridae</taxon>
        <taxon>Pentapetalae</taxon>
        <taxon>rosids</taxon>
        <taxon>fabids</taxon>
        <taxon>Fabales</taxon>
        <taxon>Fabaceae</taxon>
        <taxon>Papilionoideae</taxon>
        <taxon>50 kb inversion clade</taxon>
        <taxon>dalbergioids sensu lato</taxon>
        <taxon>Dalbergieae</taxon>
        <taxon>Pterocarpus clade</taxon>
        <taxon>Stylosanthes</taxon>
    </lineage>
</organism>